<accession>A0A896T8G7</accession>
<proteinExistence type="predicted"/>
<dbReference type="AlphaFoldDB" id="A0A896T8G7"/>
<name>A0A896T8G7_LACLC</name>
<feature type="region of interest" description="Disordered" evidence="1">
    <location>
        <begin position="39"/>
        <end position="119"/>
    </location>
</feature>
<feature type="region of interest" description="Disordered" evidence="1">
    <location>
        <begin position="244"/>
        <end position="295"/>
    </location>
</feature>
<feature type="compositionally biased region" description="Polar residues" evidence="1">
    <location>
        <begin position="250"/>
        <end position="263"/>
    </location>
</feature>
<dbReference type="EMBL" id="CP032148">
    <property type="protein sequence ID" value="QSD62212.1"/>
    <property type="molecule type" value="Genomic_DNA"/>
</dbReference>
<feature type="compositionally biased region" description="Low complexity" evidence="1">
    <location>
        <begin position="39"/>
        <end position="98"/>
    </location>
</feature>
<evidence type="ECO:0000256" key="1">
    <source>
        <dbReference type="SAM" id="MobiDB-lite"/>
    </source>
</evidence>
<protein>
    <submittedName>
        <fullName evidence="2">Uncharacterized protein</fullName>
    </submittedName>
</protein>
<dbReference type="RefSeq" id="WP_021216235.1">
    <property type="nucleotide sequence ID" value="NZ_CP032148.2"/>
</dbReference>
<dbReference type="Proteomes" id="UP000663552">
    <property type="component" value="Chromosome"/>
</dbReference>
<evidence type="ECO:0000313" key="3">
    <source>
        <dbReference type="Proteomes" id="UP000663552"/>
    </source>
</evidence>
<feature type="compositionally biased region" description="Basic residues" evidence="1">
    <location>
        <begin position="277"/>
        <end position="295"/>
    </location>
</feature>
<organism evidence="2 3">
    <name type="scientific">Lactococcus lactis subsp. cremoris</name>
    <name type="common">Streptococcus cremoris</name>
    <dbReference type="NCBI Taxonomy" id="1359"/>
    <lineage>
        <taxon>Bacteria</taxon>
        <taxon>Bacillati</taxon>
        <taxon>Bacillota</taxon>
        <taxon>Bacilli</taxon>
        <taxon>Lactobacillales</taxon>
        <taxon>Streptococcaceae</taxon>
        <taxon>Lactococcus</taxon>
    </lineage>
</organism>
<sequence length="295" mass="31511">MKKLHWKIILITSTLFLLAPYAGEFGNLKVKADETVQTETSSSSSEQASTVKSSQSVSTEQSQSSTEQAHAPSQTAQSSSAQEQTKTSTTSQQSQSGTLSGMIDQMFPPQLPAPTKEKPSATIEYVNGGVKFNNKFYTEAEFAKYIEKNFVPNPQVQFHVDASGKIVIDSQTRIASTMNWPDIGGAAAKGAVAIGSLGGASILASAGAALLIGGGLTVGYDLLFPHKVGGDIKATPAMIAAMARHGKNPGNKNSEHTSNARKSTQNKHQNRQDSTKNKNRQKPTYKPKNNLRKGK</sequence>
<evidence type="ECO:0000313" key="2">
    <source>
        <dbReference type="EMBL" id="QSD62212.1"/>
    </source>
</evidence>
<gene>
    <name evidence="2" type="ORF">LL1196_0557</name>
</gene>
<reference evidence="2" key="1">
    <citation type="journal article" date="2020" name="Mol. Microbiol.">
        <title>The CWPS Rubik's cube: Linking diversity of cell wall polysaccharide structures with the encoded biosynthetic machinery of selected Lactococcus lactis strains.</title>
        <authorList>
            <person name="Mahony J."/>
            <person name="Frantzen C."/>
            <person name="Vinogradov E."/>
            <person name="Sadovskaya I."/>
            <person name="Theodorou I."/>
            <person name="Kelleher P."/>
            <person name="Chapot-Chartier M.P."/>
            <person name="Cambillau C."/>
            <person name="Holo H."/>
            <person name="van Sinderen D."/>
        </authorList>
    </citation>
    <scope>NUCLEOTIDE SEQUENCE</scope>
    <source>
        <strain evidence="2">1196</strain>
    </source>
</reference>